<dbReference type="GO" id="GO:0051287">
    <property type="term" value="F:NAD binding"/>
    <property type="evidence" value="ECO:0007669"/>
    <property type="project" value="InterPro"/>
</dbReference>
<feature type="domain" description="6-phosphogluconate dehydrogenase NADP-binding" evidence="5">
    <location>
        <begin position="4"/>
        <end position="161"/>
    </location>
</feature>
<evidence type="ECO:0000313" key="7">
    <source>
        <dbReference type="EMBL" id="MSU06927.1"/>
    </source>
</evidence>
<dbReference type="InterPro" id="IPR036291">
    <property type="entry name" value="NAD(P)-bd_dom_sf"/>
</dbReference>
<dbReference type="Pfam" id="PF03446">
    <property type="entry name" value="NAD_binding_2"/>
    <property type="match status" value="1"/>
</dbReference>
<dbReference type="PROSITE" id="PS00895">
    <property type="entry name" value="3_HYDROXYISOBUT_DH"/>
    <property type="match status" value="1"/>
</dbReference>
<evidence type="ECO:0000256" key="4">
    <source>
        <dbReference type="PIRSR" id="PIRSR000103-1"/>
    </source>
</evidence>
<organism evidence="7 8">
    <name type="scientific">Bullifex porci</name>
    <dbReference type="NCBI Taxonomy" id="2606638"/>
    <lineage>
        <taxon>Bacteria</taxon>
        <taxon>Pseudomonadati</taxon>
        <taxon>Spirochaetota</taxon>
        <taxon>Spirochaetia</taxon>
        <taxon>Spirochaetales</taxon>
        <taxon>Spirochaetaceae</taxon>
        <taxon>Bullifex</taxon>
    </lineage>
</organism>
<keyword evidence="8" id="KW-1185">Reference proteome</keyword>
<evidence type="ECO:0000259" key="6">
    <source>
        <dbReference type="Pfam" id="PF14833"/>
    </source>
</evidence>
<feature type="domain" description="3-hydroxyisobutyrate dehydrogenase-like NAD-binding" evidence="6">
    <location>
        <begin position="166"/>
        <end position="286"/>
    </location>
</feature>
<dbReference type="AlphaFoldDB" id="A0A7X2PDK8"/>
<evidence type="ECO:0000256" key="1">
    <source>
        <dbReference type="ARBA" id="ARBA00009080"/>
    </source>
</evidence>
<dbReference type="Pfam" id="PF14833">
    <property type="entry name" value="NAD_binding_11"/>
    <property type="match status" value="1"/>
</dbReference>
<dbReference type="InterPro" id="IPR008927">
    <property type="entry name" value="6-PGluconate_DH-like_C_sf"/>
</dbReference>
<dbReference type="InterPro" id="IPR013328">
    <property type="entry name" value="6PGD_dom2"/>
</dbReference>
<dbReference type="GO" id="GO:0016054">
    <property type="term" value="P:organic acid catabolic process"/>
    <property type="evidence" value="ECO:0007669"/>
    <property type="project" value="UniProtKB-ARBA"/>
</dbReference>
<evidence type="ECO:0000313" key="8">
    <source>
        <dbReference type="Proteomes" id="UP000460549"/>
    </source>
</evidence>
<keyword evidence="3" id="KW-0520">NAD</keyword>
<dbReference type="Gene3D" id="1.10.1040.10">
    <property type="entry name" value="N-(1-d-carboxylethyl)-l-norvaline Dehydrogenase, domain 2"/>
    <property type="match status" value="1"/>
</dbReference>
<dbReference type="Proteomes" id="UP000460549">
    <property type="component" value="Unassembled WGS sequence"/>
</dbReference>
<dbReference type="InterPro" id="IPR015815">
    <property type="entry name" value="HIBADH-related"/>
</dbReference>
<accession>A0A7X2PDK8</accession>
<name>A0A7X2PDK8_9SPIO</name>
<proteinExistence type="inferred from homology"/>
<evidence type="ECO:0000256" key="2">
    <source>
        <dbReference type="ARBA" id="ARBA00023002"/>
    </source>
</evidence>
<dbReference type="InterPro" id="IPR029154">
    <property type="entry name" value="HIBADH-like_NADP-bd"/>
</dbReference>
<reference evidence="7 8" key="1">
    <citation type="submission" date="2019-08" db="EMBL/GenBank/DDBJ databases">
        <title>In-depth cultivation of the pig gut microbiome towards novel bacterial diversity and tailored functional studies.</title>
        <authorList>
            <person name="Wylensek D."/>
            <person name="Hitch T.C.A."/>
            <person name="Clavel T."/>
        </authorList>
    </citation>
    <scope>NUCLEOTIDE SEQUENCE [LARGE SCALE GENOMIC DNA]</scope>
    <source>
        <strain evidence="7 8">NM-380-WT-3C1</strain>
    </source>
</reference>
<dbReference type="InterPro" id="IPR002204">
    <property type="entry name" value="3-OH-isobutyrate_DH-rel_CS"/>
</dbReference>
<dbReference type="PANTHER" id="PTHR43060:SF15">
    <property type="entry name" value="3-HYDROXYISOBUTYRATE DEHYDROGENASE-LIKE 1, MITOCHONDRIAL-RELATED"/>
    <property type="match status" value="1"/>
</dbReference>
<dbReference type="SUPFAM" id="SSF48179">
    <property type="entry name" value="6-phosphogluconate dehydrogenase C-terminal domain-like"/>
    <property type="match status" value="1"/>
</dbReference>
<gene>
    <name evidence="7" type="ORF">FYJ80_09110</name>
</gene>
<dbReference type="PANTHER" id="PTHR43060">
    <property type="entry name" value="3-HYDROXYISOBUTYRATE DEHYDROGENASE-LIKE 1, MITOCHONDRIAL-RELATED"/>
    <property type="match status" value="1"/>
</dbReference>
<comment type="caution">
    <text evidence="7">The sequence shown here is derived from an EMBL/GenBank/DDBJ whole genome shotgun (WGS) entry which is preliminary data.</text>
</comment>
<comment type="similarity">
    <text evidence="1">Belongs to the HIBADH-related family.</text>
</comment>
<evidence type="ECO:0000259" key="5">
    <source>
        <dbReference type="Pfam" id="PF03446"/>
    </source>
</evidence>
<evidence type="ECO:0000256" key="3">
    <source>
        <dbReference type="ARBA" id="ARBA00023027"/>
    </source>
</evidence>
<protein>
    <submittedName>
        <fullName evidence="7">NAD(P)-dependent oxidoreductase</fullName>
    </submittedName>
</protein>
<dbReference type="InterPro" id="IPR006115">
    <property type="entry name" value="6PGDH_NADP-bd"/>
</dbReference>
<dbReference type="EMBL" id="VUNN01000020">
    <property type="protein sequence ID" value="MSU06927.1"/>
    <property type="molecule type" value="Genomic_DNA"/>
</dbReference>
<sequence>MEKKIGFIGLGVMGASMSAHLQKSGLQLFVYNRTKSKADALINNGAIWCDSPKEVAKNVDILFSIVGFPNDVEEVYLGKNGVIEALHDGLICCDMTTTKPSLMVKIANAFKPYNVSFADAPVSGGDVGARNATLSFMVGAEDDTYEALYPYFSIMGKTINHNGVVGAGQHTKMCNQITIAGTMIGVSEALVYAAKAHLDLDTMLNTISKGAAGCWTLDNLAPRVVKGNFDPGFMIEHFVKDMKIALEEAENMGLALPGLSLVKQLYTALISQGYGRNGTQALVKALESLIGEKLF</sequence>
<dbReference type="SUPFAM" id="SSF51735">
    <property type="entry name" value="NAD(P)-binding Rossmann-fold domains"/>
    <property type="match status" value="1"/>
</dbReference>
<dbReference type="PIRSF" id="PIRSF000103">
    <property type="entry name" value="HIBADH"/>
    <property type="match status" value="1"/>
</dbReference>
<keyword evidence="2" id="KW-0560">Oxidoreductase</keyword>
<dbReference type="Gene3D" id="3.40.50.720">
    <property type="entry name" value="NAD(P)-binding Rossmann-like Domain"/>
    <property type="match status" value="1"/>
</dbReference>
<dbReference type="GO" id="GO:0050661">
    <property type="term" value="F:NADP binding"/>
    <property type="evidence" value="ECO:0007669"/>
    <property type="project" value="InterPro"/>
</dbReference>
<feature type="active site" evidence="4">
    <location>
        <position position="172"/>
    </location>
</feature>
<dbReference type="GO" id="GO:0016491">
    <property type="term" value="F:oxidoreductase activity"/>
    <property type="evidence" value="ECO:0007669"/>
    <property type="project" value="UniProtKB-KW"/>
</dbReference>